<name>A0A0R3U7H5_MESCO</name>
<evidence type="ECO:0000256" key="5">
    <source>
        <dbReference type="ARBA" id="ARBA00023273"/>
    </source>
</evidence>
<feature type="domain" description="DM10" evidence="7">
    <location>
        <begin position="340"/>
        <end position="460"/>
    </location>
</feature>
<accession>A0A0R3U7H5</accession>
<dbReference type="GO" id="GO:0005930">
    <property type="term" value="C:axoneme"/>
    <property type="evidence" value="ECO:0007669"/>
    <property type="project" value="UniProtKB-SubCell"/>
</dbReference>
<dbReference type="PANTHER" id="PTHR12086:SF9">
    <property type="entry name" value="EF-HAND DOMAIN-CONTAINING PROTEIN 1"/>
    <property type="match status" value="1"/>
</dbReference>
<dbReference type="SMART" id="SM00676">
    <property type="entry name" value="DM10"/>
    <property type="match status" value="3"/>
</dbReference>
<dbReference type="Gene3D" id="1.10.238.10">
    <property type="entry name" value="EF-hand"/>
    <property type="match status" value="1"/>
</dbReference>
<feature type="non-terminal residue" evidence="8">
    <location>
        <position position="759"/>
    </location>
</feature>
<dbReference type="AlphaFoldDB" id="A0A0R3U7H5"/>
<dbReference type="InterPro" id="IPR011992">
    <property type="entry name" value="EF-hand-dom_pair"/>
</dbReference>
<dbReference type="PROSITE" id="PS51336">
    <property type="entry name" value="DM10"/>
    <property type="match status" value="3"/>
</dbReference>
<keyword evidence="3" id="KW-0677">Repeat</keyword>
<organism evidence="8 9">
    <name type="scientific">Mesocestoides corti</name>
    <name type="common">Flatworm</name>
    <dbReference type="NCBI Taxonomy" id="53468"/>
    <lineage>
        <taxon>Eukaryota</taxon>
        <taxon>Metazoa</taxon>
        <taxon>Spiralia</taxon>
        <taxon>Lophotrochozoa</taxon>
        <taxon>Platyhelminthes</taxon>
        <taxon>Cestoda</taxon>
        <taxon>Eucestoda</taxon>
        <taxon>Cyclophyllidea</taxon>
        <taxon>Mesocestoididae</taxon>
        <taxon>Mesocestoides</taxon>
    </lineage>
</organism>
<evidence type="ECO:0000256" key="4">
    <source>
        <dbReference type="ARBA" id="ARBA00023212"/>
    </source>
</evidence>
<sequence length="759" mass="87491">MLIVGISLLGTLLGFTYGSYDSRWVPYPRFNKLSWAFAVAIISLIFTIASFFTMLVFYLKVNAKIIKARLIEQQNMVDNDDEVQDDDDRNIDDEIQKIASTSASRIYSQPGGYQKMSVPSGDARIGFEVIEDLGDSGNEDPIAVGIGGYPLKVNQLTESELDELANFHPTLSCGRNKQTPVPEFVPGHVALDKKVLRFYAYFKESVTESQNEHYRVRNVIIYYYLEDDTMHIYEPMQANSGLSQGWLLKRQRIPKNDCGEYYSWKDLNIGLSITIYGRVYRVTNCDEFTRNFFESEGIEVNEPESIPTDPYLEFRARRDEVRGNITKSTFDSRRQFCELDRQVLRFYAVWDDRKELFGDLRRCSILYFLNDDTMEVREHHLRNDGRDPCSLLIRRHRFPKDRDDVPVTFPSVCLEISSSEIKEYYSPKDLRIGESIVIYGRAFLLYDCDSFTKAWYYQNFGLTDFKPIDVEPVKPEPQKMEIPFYNGFGSLEDSLASCRSFLPKTPKVDFGKQVDYSTKVLRYGAKLVSVHPNDDLRKFIISYRLADDMVQIWEVPIQNTGFPGGTFLKRTRIAKPGSTTETPKYYGPRDFSLGSIIDVFGTRFVITDADEYVVKFMEANRDQFPDSLIENLSAKVALNIIDKKVPDSRSCKKGGAANLKRTPGDVDKMVDDLALQFRKLGLSDVIRMDELFLKYNKDRLCYIDIENLKDICKKLQLPGDDDVLNKVSHFCEFLDKYGNDGRMTLDEFRAFLQSKPKPE</sequence>
<dbReference type="FunFam" id="2.30.29.170:FF:000001">
    <property type="entry name" value="EF-hand domain containing 1"/>
    <property type="match status" value="1"/>
</dbReference>
<keyword evidence="6" id="KW-1133">Transmembrane helix</keyword>
<dbReference type="Proteomes" id="UP000267029">
    <property type="component" value="Unassembled WGS sequence"/>
</dbReference>
<dbReference type="FunFam" id="2.30.29.170:FF:000002">
    <property type="entry name" value="EF-hand domain (C-terminal) containing 1"/>
    <property type="match status" value="1"/>
</dbReference>
<keyword evidence="6" id="KW-0812">Transmembrane</keyword>
<evidence type="ECO:0000313" key="9">
    <source>
        <dbReference type="Proteomes" id="UP000267029"/>
    </source>
</evidence>
<evidence type="ECO:0000259" key="7">
    <source>
        <dbReference type="PROSITE" id="PS51336"/>
    </source>
</evidence>
<feature type="domain" description="DM10" evidence="7">
    <location>
        <begin position="517"/>
        <end position="621"/>
    </location>
</feature>
<keyword evidence="6" id="KW-0472">Membrane</keyword>
<keyword evidence="5" id="KW-0966">Cell projection</keyword>
<dbReference type="GO" id="GO:0000281">
    <property type="term" value="P:mitotic cytokinesis"/>
    <property type="evidence" value="ECO:0007669"/>
    <property type="project" value="TreeGrafter"/>
</dbReference>
<evidence type="ECO:0000256" key="2">
    <source>
        <dbReference type="ARBA" id="ARBA00022490"/>
    </source>
</evidence>
<dbReference type="STRING" id="53468.A0A0R3U7H5"/>
<dbReference type="GO" id="GO:0060285">
    <property type="term" value="P:cilium-dependent cell motility"/>
    <property type="evidence" value="ECO:0007669"/>
    <property type="project" value="TreeGrafter"/>
</dbReference>
<evidence type="ECO:0000256" key="3">
    <source>
        <dbReference type="ARBA" id="ARBA00022737"/>
    </source>
</evidence>
<dbReference type="FunFam" id="2.30.29.170:FF:000004">
    <property type="entry name" value="EF-hand domain containing 2"/>
    <property type="match status" value="1"/>
</dbReference>
<dbReference type="PANTHER" id="PTHR12086">
    <property type="entry name" value="EF-HAND DOMAIN C-TERMINAL CONTAINING PROTEIN"/>
    <property type="match status" value="1"/>
</dbReference>
<dbReference type="Gene3D" id="2.30.29.170">
    <property type="match status" value="3"/>
</dbReference>
<evidence type="ECO:0000313" key="8">
    <source>
        <dbReference type="EMBL" id="VDD76774.1"/>
    </source>
</evidence>
<keyword evidence="9" id="KW-1185">Reference proteome</keyword>
<feature type="transmembrane region" description="Helical" evidence="6">
    <location>
        <begin position="34"/>
        <end position="59"/>
    </location>
</feature>
<reference evidence="8 9" key="1">
    <citation type="submission" date="2018-10" db="EMBL/GenBank/DDBJ databases">
        <authorList>
            <consortium name="Pathogen Informatics"/>
        </authorList>
    </citation>
    <scope>NUCLEOTIDE SEQUENCE [LARGE SCALE GENOMIC DNA]</scope>
</reference>
<dbReference type="Pfam" id="PF06565">
    <property type="entry name" value="DM10_dom"/>
    <property type="match status" value="3"/>
</dbReference>
<dbReference type="SUPFAM" id="SSF47473">
    <property type="entry name" value="EF-hand"/>
    <property type="match status" value="1"/>
</dbReference>
<keyword evidence="2" id="KW-0963">Cytoplasm</keyword>
<dbReference type="InterPro" id="IPR040193">
    <property type="entry name" value="EFHC1/EFHC2/EFHB"/>
</dbReference>
<dbReference type="GO" id="GO:0043014">
    <property type="term" value="F:alpha-tubulin binding"/>
    <property type="evidence" value="ECO:0007669"/>
    <property type="project" value="TreeGrafter"/>
</dbReference>
<dbReference type="OrthoDB" id="10255210at2759"/>
<keyword evidence="4" id="KW-0206">Cytoskeleton</keyword>
<feature type="domain" description="DM10" evidence="7">
    <location>
        <begin position="192"/>
        <end position="297"/>
    </location>
</feature>
<evidence type="ECO:0000256" key="6">
    <source>
        <dbReference type="SAM" id="Phobius"/>
    </source>
</evidence>
<protein>
    <recommendedName>
        <fullName evidence="7">DM10 domain-containing protein</fullName>
    </recommendedName>
</protein>
<dbReference type="GO" id="GO:0072686">
    <property type="term" value="C:mitotic spindle"/>
    <property type="evidence" value="ECO:0007669"/>
    <property type="project" value="TreeGrafter"/>
</dbReference>
<gene>
    <name evidence="8" type="ORF">MCOS_LOCUS2777</name>
</gene>
<dbReference type="GO" id="GO:0007052">
    <property type="term" value="P:mitotic spindle organization"/>
    <property type="evidence" value="ECO:0007669"/>
    <property type="project" value="TreeGrafter"/>
</dbReference>
<proteinExistence type="predicted"/>
<evidence type="ECO:0000256" key="1">
    <source>
        <dbReference type="ARBA" id="ARBA00004430"/>
    </source>
</evidence>
<comment type="subcellular location">
    <subcellularLocation>
        <location evidence="1">Cytoplasm</location>
        <location evidence="1">Cytoskeleton</location>
        <location evidence="1">Cilium axoneme</location>
    </subcellularLocation>
</comment>
<dbReference type="EMBL" id="UXSR01000504">
    <property type="protein sequence ID" value="VDD76774.1"/>
    <property type="molecule type" value="Genomic_DNA"/>
</dbReference>
<dbReference type="InterPro" id="IPR006602">
    <property type="entry name" value="DM10_dom"/>
</dbReference>